<feature type="domain" description="N-acetyltransferase" evidence="1">
    <location>
        <begin position="8"/>
        <end position="150"/>
    </location>
</feature>
<proteinExistence type="predicted"/>
<dbReference type="PROSITE" id="PS51186">
    <property type="entry name" value="GNAT"/>
    <property type="match status" value="1"/>
</dbReference>
<accession>A0A928V4H1</accession>
<dbReference type="Pfam" id="PF13673">
    <property type="entry name" value="Acetyltransf_10"/>
    <property type="match status" value="1"/>
</dbReference>
<dbReference type="EMBL" id="PRDL01000001">
    <property type="protein sequence ID" value="MBE8715969.1"/>
    <property type="molecule type" value="Genomic_DNA"/>
</dbReference>
<name>A0A928V4H1_9GAMM</name>
<evidence type="ECO:0000259" key="1">
    <source>
        <dbReference type="PROSITE" id="PS51186"/>
    </source>
</evidence>
<dbReference type="InterPro" id="IPR000182">
    <property type="entry name" value="GNAT_dom"/>
</dbReference>
<evidence type="ECO:0000313" key="2">
    <source>
        <dbReference type="EMBL" id="MBE8715969.1"/>
    </source>
</evidence>
<dbReference type="CDD" id="cd04301">
    <property type="entry name" value="NAT_SF"/>
    <property type="match status" value="1"/>
</dbReference>
<organism evidence="2 3">
    <name type="scientific">Cellvibrio polysaccharolyticus</name>
    <dbReference type="NCBI Taxonomy" id="2082724"/>
    <lineage>
        <taxon>Bacteria</taxon>
        <taxon>Pseudomonadati</taxon>
        <taxon>Pseudomonadota</taxon>
        <taxon>Gammaproteobacteria</taxon>
        <taxon>Cellvibrionales</taxon>
        <taxon>Cellvibrionaceae</taxon>
        <taxon>Cellvibrio</taxon>
    </lineage>
</organism>
<keyword evidence="3" id="KW-1185">Reference proteome</keyword>
<dbReference type="InterPro" id="IPR016181">
    <property type="entry name" value="Acyl_CoA_acyltransferase"/>
</dbReference>
<dbReference type="GO" id="GO:0016747">
    <property type="term" value="F:acyltransferase activity, transferring groups other than amino-acyl groups"/>
    <property type="evidence" value="ECO:0007669"/>
    <property type="project" value="InterPro"/>
</dbReference>
<gene>
    <name evidence="2" type="ORF">C4F51_02060</name>
</gene>
<sequence>MDLQFKWARFESLTALELYEIIRLRESVFVVEQACPYQEVDGMDISSWHLSVFMDGELAAYARVVEPGVKYQQPSIGRVMTVKQFRSLKIGRALMAEAVRFTEAQFPRDSIKIGAQVYLKEFYGSFGFEAVSDPYDEDGILHIDMIRSSL</sequence>
<protein>
    <submittedName>
        <fullName evidence="2">GNAT family N-acetyltransferase</fullName>
    </submittedName>
</protein>
<dbReference type="SUPFAM" id="SSF55729">
    <property type="entry name" value="Acyl-CoA N-acyltransferases (Nat)"/>
    <property type="match status" value="1"/>
</dbReference>
<dbReference type="Proteomes" id="UP000652567">
    <property type="component" value="Unassembled WGS sequence"/>
</dbReference>
<reference evidence="2" key="1">
    <citation type="submission" date="2018-07" db="EMBL/GenBank/DDBJ databases">
        <title>Genome assembly of strain Ka43.</title>
        <authorList>
            <person name="Kukolya J."/>
            <person name="Nagy I."/>
            <person name="Horvath B."/>
            <person name="Toth A."/>
        </authorList>
    </citation>
    <scope>NUCLEOTIDE SEQUENCE</scope>
    <source>
        <strain evidence="2">KB43</strain>
    </source>
</reference>
<comment type="caution">
    <text evidence="2">The sequence shown here is derived from an EMBL/GenBank/DDBJ whole genome shotgun (WGS) entry which is preliminary data.</text>
</comment>
<dbReference type="Gene3D" id="3.40.630.30">
    <property type="match status" value="1"/>
</dbReference>
<dbReference type="AlphaFoldDB" id="A0A928V4H1"/>
<evidence type="ECO:0000313" key="3">
    <source>
        <dbReference type="Proteomes" id="UP000652567"/>
    </source>
</evidence>